<gene>
    <name evidence="3" type="primary">rnk</name>
    <name evidence="3" type="ORF">KJI95_10845</name>
</gene>
<dbReference type="Gene3D" id="1.10.286.20">
    <property type="match status" value="1"/>
</dbReference>
<keyword evidence="4" id="KW-1185">Reference proteome</keyword>
<evidence type="ECO:0000313" key="4">
    <source>
        <dbReference type="Proteomes" id="UP001195903"/>
    </source>
</evidence>
<dbReference type="PANTHER" id="PTHR30437">
    <property type="entry name" value="TRANSCRIPTION ELONGATION FACTOR GREA"/>
    <property type="match status" value="1"/>
</dbReference>
<dbReference type="NCBIfam" id="NF004396">
    <property type="entry name" value="PRK05753.1"/>
    <property type="match status" value="1"/>
</dbReference>
<dbReference type="InterPro" id="IPR036953">
    <property type="entry name" value="GreA/GreB_C_sf"/>
</dbReference>
<reference evidence="3 4" key="1">
    <citation type="submission" date="2021-05" db="EMBL/GenBank/DDBJ databases">
        <title>Shewanella sp. JM162201.</title>
        <authorList>
            <person name="Xu S."/>
            <person name="Li A."/>
        </authorList>
    </citation>
    <scope>NUCLEOTIDE SEQUENCE [LARGE SCALE GENOMIC DNA]</scope>
    <source>
        <strain evidence="3 4">JM162201</strain>
    </source>
</reference>
<sequence length="135" mass="14756">MTTQPKIVISDVDVERLERLLEDFPAKDPARLALEAELGRAEIRPSANMPDNVVTMNSKVRFRVSSSAEEFCLTLVYPRGANGADTVSVMAPVGSALLGLAQGAEIDWPCPGGTSNRVRIEEVVYQPERAGDYHR</sequence>
<proteinExistence type="predicted"/>
<dbReference type="InterPro" id="IPR023459">
    <property type="entry name" value="Tscrpt_elong_fac_GreA/B_fam"/>
</dbReference>
<dbReference type="EMBL" id="JAHEPS010000003">
    <property type="protein sequence ID" value="MBT1445022.1"/>
    <property type="molecule type" value="Genomic_DNA"/>
</dbReference>
<dbReference type="Gene3D" id="3.10.50.30">
    <property type="entry name" value="Transcription elongation factor, GreA/GreB, C-terminal domain"/>
    <property type="match status" value="1"/>
</dbReference>
<dbReference type="Pfam" id="PF01272">
    <property type="entry name" value="GreA_GreB"/>
    <property type="match status" value="1"/>
</dbReference>
<protein>
    <submittedName>
        <fullName evidence="3">Nucleoside diphosphate kinase regulator</fullName>
    </submittedName>
</protein>
<evidence type="ECO:0000259" key="1">
    <source>
        <dbReference type="Pfam" id="PF01272"/>
    </source>
</evidence>
<accession>A0ABS5V5B9</accession>
<dbReference type="SUPFAM" id="SSF54534">
    <property type="entry name" value="FKBP-like"/>
    <property type="match status" value="1"/>
</dbReference>
<name>A0ABS5V5B9_9GAMM</name>
<evidence type="ECO:0000313" key="3">
    <source>
        <dbReference type="EMBL" id="MBT1445022.1"/>
    </source>
</evidence>
<keyword evidence="3" id="KW-0418">Kinase</keyword>
<feature type="domain" description="Transcription elongation factor GreA/GreB C-terminal" evidence="1">
    <location>
        <begin position="50"/>
        <end position="124"/>
    </location>
</feature>
<organism evidence="3 4">
    <name type="scientific">Shewanella jiangmenensis</name>
    <dbReference type="NCBI Taxonomy" id="2837387"/>
    <lineage>
        <taxon>Bacteria</taxon>
        <taxon>Pseudomonadati</taxon>
        <taxon>Pseudomonadota</taxon>
        <taxon>Gammaproteobacteria</taxon>
        <taxon>Alteromonadales</taxon>
        <taxon>Shewanellaceae</taxon>
        <taxon>Shewanella</taxon>
    </lineage>
</organism>
<dbReference type="InterPro" id="IPR001437">
    <property type="entry name" value="Tscrpt_elong_fac_GreA/B_C"/>
</dbReference>
<comment type="caution">
    <text evidence="3">The sequence shown here is derived from an EMBL/GenBank/DDBJ whole genome shotgun (WGS) entry which is preliminary data.</text>
</comment>
<dbReference type="InterPro" id="IPR029462">
    <property type="entry name" value="Rnk_N"/>
</dbReference>
<dbReference type="GO" id="GO:0016301">
    <property type="term" value="F:kinase activity"/>
    <property type="evidence" value="ECO:0007669"/>
    <property type="project" value="UniProtKB-KW"/>
</dbReference>
<dbReference type="Proteomes" id="UP001195903">
    <property type="component" value="Unassembled WGS sequence"/>
</dbReference>
<evidence type="ECO:0000259" key="2">
    <source>
        <dbReference type="Pfam" id="PF14760"/>
    </source>
</evidence>
<feature type="domain" description="Regulator of nucleoside diphosphate kinase N-terminal" evidence="2">
    <location>
        <begin position="5"/>
        <end position="43"/>
    </location>
</feature>
<dbReference type="RefSeq" id="WP_214507206.1">
    <property type="nucleotide sequence ID" value="NZ_JAHEPS010000003.1"/>
</dbReference>
<keyword evidence="3" id="KW-0808">Transferase</keyword>
<dbReference type="Pfam" id="PF14760">
    <property type="entry name" value="Rnk_N"/>
    <property type="match status" value="1"/>
</dbReference>
<dbReference type="PANTHER" id="PTHR30437:SF5">
    <property type="entry name" value="REGULATOR OF NUCLEOSIDE DIPHOSPHATE KINASE"/>
    <property type="match status" value="1"/>
</dbReference>